<keyword evidence="3" id="KW-1185">Reference proteome</keyword>
<evidence type="ECO:0000313" key="2">
    <source>
        <dbReference type="EMBL" id="CAB0020271.1"/>
    </source>
</evidence>
<accession>A0A6H5HP86</accession>
<feature type="compositionally biased region" description="Polar residues" evidence="1">
    <location>
        <begin position="12"/>
        <end position="25"/>
    </location>
</feature>
<organism evidence="2 3">
    <name type="scientific">Nesidiocoris tenuis</name>
    <dbReference type="NCBI Taxonomy" id="355587"/>
    <lineage>
        <taxon>Eukaryota</taxon>
        <taxon>Metazoa</taxon>
        <taxon>Ecdysozoa</taxon>
        <taxon>Arthropoda</taxon>
        <taxon>Hexapoda</taxon>
        <taxon>Insecta</taxon>
        <taxon>Pterygota</taxon>
        <taxon>Neoptera</taxon>
        <taxon>Paraneoptera</taxon>
        <taxon>Hemiptera</taxon>
        <taxon>Heteroptera</taxon>
        <taxon>Panheteroptera</taxon>
        <taxon>Cimicomorpha</taxon>
        <taxon>Miridae</taxon>
        <taxon>Dicyphina</taxon>
        <taxon>Nesidiocoris</taxon>
    </lineage>
</organism>
<proteinExistence type="predicted"/>
<sequence length="168" mass="18835">MTSHPTIFFRSGSCTRSGSERSQPGTRWHGGKIPRISSAPETIQPRFEENGERRRPAFGLVALIEARLLFEYNGEQDFSLRMRGVKSSDIPGPFEVLPVGRMDMTSLTWEPSAPLVILQRHWPHSSLSNSCSKGSRFVAFLPVRTATMVDPMMEPSKLQLTDRKSNSS</sequence>
<dbReference type="Proteomes" id="UP000479000">
    <property type="component" value="Unassembled WGS sequence"/>
</dbReference>
<evidence type="ECO:0000313" key="3">
    <source>
        <dbReference type="Proteomes" id="UP000479000"/>
    </source>
</evidence>
<dbReference type="EMBL" id="CADCXU010035174">
    <property type="protein sequence ID" value="CAB0020271.1"/>
    <property type="molecule type" value="Genomic_DNA"/>
</dbReference>
<dbReference type="AlphaFoldDB" id="A0A6H5HP86"/>
<reference evidence="2 3" key="1">
    <citation type="submission" date="2020-02" db="EMBL/GenBank/DDBJ databases">
        <authorList>
            <person name="Ferguson B K."/>
        </authorList>
    </citation>
    <scope>NUCLEOTIDE SEQUENCE [LARGE SCALE GENOMIC DNA]</scope>
</reference>
<name>A0A6H5HP86_9HEMI</name>
<evidence type="ECO:0000256" key="1">
    <source>
        <dbReference type="SAM" id="MobiDB-lite"/>
    </source>
</evidence>
<gene>
    <name evidence="2" type="ORF">NTEN_LOCUS23864</name>
</gene>
<protein>
    <submittedName>
        <fullName evidence="2">Uncharacterized protein</fullName>
    </submittedName>
</protein>
<feature type="region of interest" description="Disordered" evidence="1">
    <location>
        <begin position="1"/>
        <end position="50"/>
    </location>
</feature>